<evidence type="ECO:0000313" key="6">
    <source>
        <dbReference type="EMBL" id="PWN25029.1"/>
    </source>
</evidence>
<dbReference type="EMBL" id="KZ819678">
    <property type="protein sequence ID" value="PWN25029.1"/>
    <property type="molecule type" value="Genomic_DNA"/>
</dbReference>
<dbReference type="Pfam" id="PF03770">
    <property type="entry name" value="IPK"/>
    <property type="match status" value="1"/>
</dbReference>
<sequence>MDAASERASERPRPIPTPPPPPRDDAATSTSPASSSSNVTQAIYAPGAGPSAASQGGLHISLPPNFPAPETSVFSPPEARRGASDAATAATTAGYLGAKAGSSSTGAVAPPVALAATTRVSKEPGASMPPPPPPAPRVTASPPPAPRAASPRPPLSTRTSSHRSPSARPMKGTFSPRQHAASPRPHTAFSPRRQASSSALVDDDEHDDGVEGINDELAQLPASLLHHPHNLDSLAAPSSGRKASVSLQLFKETGPSSSGKVAGPAGAGAGSGAGARVASPTAQSAFEPSPKNPFGVRASSKKPAVRSADAAQLVAGTGAVGEAKKLPDLPSLPTAALALDAGGVRRPEETALSSGAARSSGAATPSKLMAQHPENEVHFTPRRLSIPYSDASADVDFEDDPSGSGSGSASASDGEDHARSHHTDSIAVPSTSRPTSPSHRAAFPSLSPPGHAPSVVQLQPFSNQVGGHNTVFRFSRRAVCKPLVSREDLFYEAVEREHPQLLSFIPQYLGVLNVTYRQAGEGAEQQPRQRAQRKVFEGQGDDDGDEVPEVALDMNRHIVPEWMLRRSGIRSASGMGTPARLGRGEAAGEGSANGRRQHHSAERAGSVESSSSGARMESSSLDRDRVWGSSPPSACRGSTSVNRRLQEQVLREVFSAPRSDTGWTSGASRSKSRAQKNRNKLAKAWQEGEGARRGHDTNEAEAHAHAHAHAHAQAHTQEDAESHRPRRVHSDAALDLHARADFSLTPMQSSSKLAETTRQRHESAEMPVFAMDGEAEERGEVRAPPSPHAPPTTDADDLAPSPRQQQFLLMEDLTGRLLSPCVLDLKMGTRQYGLDATPGKKASQTKKCDKTTSRSHGVRICGMQVYDCTKERYIFQDKYFGRKVAPGDFASALSRFFHNGERLLLHHIPVILEKLFRLARIIRQLAGYRFYASSLLFIYDGDCAVQARLEKEFEARIERGTAGLSPGLRSSVENSPALEPVDAIPSSGQPRRRRRRGEINIRIIDFAHCTTGDVERARFPPHDPVGPDSGYLWGLQRLSESFYEIWEEERRKRIEGGGADVGELRVEDEGVFGEMFGEEEGQVGYISQ</sequence>
<feature type="compositionally biased region" description="Basic residues" evidence="5">
    <location>
        <begin position="670"/>
        <end position="681"/>
    </location>
</feature>
<evidence type="ECO:0000256" key="2">
    <source>
        <dbReference type="ARBA" id="ARBA00022679"/>
    </source>
</evidence>
<feature type="compositionally biased region" description="Low complexity" evidence="5">
    <location>
        <begin position="350"/>
        <end position="366"/>
    </location>
</feature>
<feature type="region of interest" description="Disordered" evidence="5">
    <location>
        <begin position="740"/>
        <end position="800"/>
    </location>
</feature>
<dbReference type="GO" id="GO:0046854">
    <property type="term" value="P:phosphatidylinositol phosphate biosynthetic process"/>
    <property type="evidence" value="ECO:0007669"/>
    <property type="project" value="TreeGrafter"/>
</dbReference>
<feature type="compositionally biased region" description="Low complexity" evidence="5">
    <location>
        <begin position="155"/>
        <end position="169"/>
    </location>
</feature>
<dbReference type="EC" id="2.7.-.-" evidence="4"/>
<feature type="compositionally biased region" description="Basic and acidic residues" evidence="5">
    <location>
        <begin position="716"/>
        <end position="728"/>
    </location>
</feature>
<feature type="region of interest" description="Disordered" evidence="5">
    <location>
        <begin position="1"/>
        <end position="88"/>
    </location>
</feature>
<feature type="compositionally biased region" description="Basic and acidic residues" evidence="5">
    <location>
        <begin position="689"/>
        <end position="704"/>
    </location>
</feature>
<dbReference type="GO" id="GO:0032958">
    <property type="term" value="P:inositol phosphate biosynthetic process"/>
    <property type="evidence" value="ECO:0007669"/>
    <property type="project" value="InterPro"/>
</dbReference>
<dbReference type="GO" id="GO:0000824">
    <property type="term" value="F:inositol-1,4,5,6-tetrakisphosphate 3-kinase activity"/>
    <property type="evidence" value="ECO:0007669"/>
    <property type="project" value="TreeGrafter"/>
</dbReference>
<name>A0A316UIH9_9BASI</name>
<accession>A0A316UIH9</accession>
<dbReference type="PANTHER" id="PTHR12400">
    <property type="entry name" value="INOSITOL POLYPHOSPHATE KINASE"/>
    <property type="match status" value="1"/>
</dbReference>
<dbReference type="OrthoDB" id="2573163at2759"/>
<feature type="region of interest" description="Disordered" evidence="5">
    <location>
        <begin position="520"/>
        <end position="547"/>
    </location>
</feature>
<dbReference type="AlphaFoldDB" id="A0A316UIH9"/>
<keyword evidence="7" id="KW-1185">Reference proteome</keyword>
<feature type="compositionally biased region" description="Low complexity" evidence="5">
    <location>
        <begin position="254"/>
        <end position="264"/>
    </location>
</feature>
<dbReference type="RefSeq" id="XP_025359641.1">
    <property type="nucleotide sequence ID" value="XM_025507092.1"/>
</dbReference>
<feature type="region of interest" description="Disordered" evidence="5">
    <location>
        <begin position="251"/>
        <end position="305"/>
    </location>
</feature>
<feature type="compositionally biased region" description="Basic and acidic residues" evidence="5">
    <location>
        <begin position="755"/>
        <end position="764"/>
    </location>
</feature>
<comment type="similarity">
    <text evidence="1 4">Belongs to the inositol phosphokinase (IPK) family.</text>
</comment>
<feature type="region of interest" description="Disordered" evidence="5">
    <location>
        <begin position="340"/>
        <end position="372"/>
    </location>
</feature>
<dbReference type="GO" id="GO:0008440">
    <property type="term" value="F:inositol-1,4,5-trisphosphate 3-kinase activity"/>
    <property type="evidence" value="ECO:0007669"/>
    <property type="project" value="TreeGrafter"/>
</dbReference>
<feature type="compositionally biased region" description="Basic and acidic residues" evidence="5">
    <location>
        <begin position="1"/>
        <end position="13"/>
    </location>
</feature>
<feature type="region of interest" description="Disordered" evidence="5">
    <location>
        <begin position="114"/>
        <end position="221"/>
    </location>
</feature>
<feature type="region of interest" description="Disordered" evidence="5">
    <location>
        <begin position="967"/>
        <end position="993"/>
    </location>
</feature>
<feature type="compositionally biased region" description="Polar residues" evidence="5">
    <location>
        <begin position="630"/>
        <end position="643"/>
    </location>
</feature>
<dbReference type="Proteomes" id="UP000245884">
    <property type="component" value="Unassembled WGS sequence"/>
</dbReference>
<reference evidence="6 7" key="1">
    <citation type="journal article" date="2018" name="Mol. Biol. Evol.">
        <title>Broad Genomic Sampling Reveals a Smut Pathogenic Ancestry of the Fungal Clade Ustilaginomycotina.</title>
        <authorList>
            <person name="Kijpornyongpan T."/>
            <person name="Mondo S.J."/>
            <person name="Barry K."/>
            <person name="Sandor L."/>
            <person name="Lee J."/>
            <person name="Lipzen A."/>
            <person name="Pangilinan J."/>
            <person name="LaButti K."/>
            <person name="Hainaut M."/>
            <person name="Henrissat B."/>
            <person name="Grigoriev I.V."/>
            <person name="Spatafora J.W."/>
            <person name="Aime M.C."/>
        </authorList>
    </citation>
    <scope>NUCLEOTIDE SEQUENCE [LARGE SCALE GENOMIC DNA]</scope>
    <source>
        <strain evidence="6 7">MCA 5214</strain>
    </source>
</reference>
<organism evidence="6 7">
    <name type="scientific">Jaminaea rosea</name>
    <dbReference type="NCBI Taxonomy" id="1569628"/>
    <lineage>
        <taxon>Eukaryota</taxon>
        <taxon>Fungi</taxon>
        <taxon>Dikarya</taxon>
        <taxon>Basidiomycota</taxon>
        <taxon>Ustilaginomycotina</taxon>
        <taxon>Exobasidiomycetes</taxon>
        <taxon>Microstromatales</taxon>
        <taxon>Microstromatales incertae sedis</taxon>
        <taxon>Jaminaea</taxon>
    </lineage>
</organism>
<protein>
    <recommendedName>
        <fullName evidence="4">Kinase</fullName>
        <ecNumber evidence="4">2.7.-.-</ecNumber>
    </recommendedName>
</protein>
<feature type="compositionally biased region" description="Polar residues" evidence="5">
    <location>
        <begin position="745"/>
        <end position="754"/>
    </location>
</feature>
<feature type="region of interest" description="Disordered" evidence="5">
    <location>
        <begin position="392"/>
        <end position="455"/>
    </location>
</feature>
<proteinExistence type="inferred from homology"/>
<evidence type="ECO:0000256" key="3">
    <source>
        <dbReference type="ARBA" id="ARBA00022777"/>
    </source>
</evidence>
<dbReference type="STRING" id="1569628.A0A316UIH9"/>
<feature type="compositionally biased region" description="Pro residues" evidence="5">
    <location>
        <begin position="127"/>
        <end position="154"/>
    </location>
</feature>
<feature type="compositionally biased region" description="Low complexity" evidence="5">
    <location>
        <begin position="27"/>
        <end position="37"/>
    </location>
</feature>
<dbReference type="InterPro" id="IPR038286">
    <property type="entry name" value="IPK_sf"/>
</dbReference>
<dbReference type="InterPro" id="IPR005522">
    <property type="entry name" value="IPK"/>
</dbReference>
<dbReference type="PANTHER" id="PTHR12400:SF21">
    <property type="entry name" value="KINASE"/>
    <property type="match status" value="1"/>
</dbReference>
<evidence type="ECO:0000313" key="7">
    <source>
        <dbReference type="Proteomes" id="UP000245884"/>
    </source>
</evidence>
<dbReference type="SUPFAM" id="SSF56104">
    <property type="entry name" value="SAICAR synthase-like"/>
    <property type="match status" value="1"/>
</dbReference>
<feature type="compositionally biased region" description="Acidic residues" evidence="5">
    <location>
        <begin position="201"/>
        <end position="214"/>
    </location>
</feature>
<evidence type="ECO:0000256" key="4">
    <source>
        <dbReference type="RuleBase" id="RU363090"/>
    </source>
</evidence>
<evidence type="ECO:0000256" key="1">
    <source>
        <dbReference type="ARBA" id="ARBA00007374"/>
    </source>
</evidence>
<keyword evidence="3 4" id="KW-0418">Kinase</keyword>
<feature type="compositionally biased region" description="Low complexity" evidence="5">
    <location>
        <begin position="603"/>
        <end position="619"/>
    </location>
</feature>
<feature type="region of interest" description="Disordered" evidence="5">
    <location>
        <begin position="570"/>
        <end position="728"/>
    </location>
</feature>
<evidence type="ECO:0000256" key="5">
    <source>
        <dbReference type="SAM" id="MobiDB-lite"/>
    </source>
</evidence>
<feature type="compositionally biased region" description="Low complexity" evidence="5">
    <location>
        <begin position="429"/>
        <end position="438"/>
    </location>
</feature>
<dbReference type="GeneID" id="37028915"/>
<dbReference type="GO" id="GO:0005737">
    <property type="term" value="C:cytoplasm"/>
    <property type="evidence" value="ECO:0007669"/>
    <property type="project" value="TreeGrafter"/>
</dbReference>
<keyword evidence="2 4" id="KW-0808">Transferase</keyword>
<gene>
    <name evidence="6" type="ORF">BDZ90DRAFT_234634</name>
</gene>
<feature type="compositionally biased region" description="Basic and acidic residues" evidence="5">
    <location>
        <begin position="414"/>
        <end position="424"/>
    </location>
</feature>
<dbReference type="Gene3D" id="3.30.470.160">
    <property type="entry name" value="Inositol polyphosphate kinase"/>
    <property type="match status" value="1"/>
</dbReference>
<feature type="compositionally biased region" description="Low complexity" evidence="5">
    <location>
        <begin position="45"/>
        <end position="57"/>
    </location>
</feature>
<dbReference type="GO" id="GO:0005634">
    <property type="term" value="C:nucleus"/>
    <property type="evidence" value="ECO:0007669"/>
    <property type="project" value="TreeGrafter"/>
</dbReference>